<evidence type="ECO:0000256" key="1">
    <source>
        <dbReference type="SAM" id="MobiDB-lite"/>
    </source>
</evidence>
<dbReference type="EMBL" id="JAHDYR010000062">
    <property type="protein sequence ID" value="KAG9390714.1"/>
    <property type="molecule type" value="Genomic_DNA"/>
</dbReference>
<feature type="compositionally biased region" description="Low complexity" evidence="1">
    <location>
        <begin position="409"/>
        <end position="419"/>
    </location>
</feature>
<organism evidence="2 3">
    <name type="scientific">Carpediemonas membranifera</name>
    <dbReference type="NCBI Taxonomy" id="201153"/>
    <lineage>
        <taxon>Eukaryota</taxon>
        <taxon>Metamonada</taxon>
        <taxon>Carpediemonas-like organisms</taxon>
        <taxon>Carpediemonas</taxon>
    </lineage>
</organism>
<name>A0A8J6DXP4_9EUKA</name>
<feature type="region of interest" description="Disordered" evidence="1">
    <location>
        <begin position="1"/>
        <end position="44"/>
    </location>
</feature>
<feature type="region of interest" description="Disordered" evidence="1">
    <location>
        <begin position="485"/>
        <end position="546"/>
    </location>
</feature>
<evidence type="ECO:0000313" key="3">
    <source>
        <dbReference type="Proteomes" id="UP000717585"/>
    </source>
</evidence>
<accession>A0A8J6DXP4</accession>
<reference evidence="2" key="1">
    <citation type="submission" date="2021-05" db="EMBL/GenBank/DDBJ databases">
        <title>A free-living protist that lacks canonical eukaryotic 1 DNA replication and segregation systems.</title>
        <authorList>
            <person name="Salas-Leiva D.E."/>
            <person name="Tromer E.C."/>
            <person name="Curtis B.A."/>
            <person name="Jerlstrom-Hultqvist J."/>
            <person name="Kolisko M."/>
            <person name="Yi Z."/>
            <person name="Salas-Leiva J.S."/>
            <person name="Gallot-Lavallee L."/>
            <person name="Kops G.J.P.L."/>
            <person name="Archibald J.M."/>
            <person name="Simpson A.G.B."/>
            <person name="Roger A.J."/>
        </authorList>
    </citation>
    <scope>NUCLEOTIDE SEQUENCE</scope>
    <source>
        <strain evidence="2">BICM</strain>
    </source>
</reference>
<gene>
    <name evidence="2" type="ORF">J8273_6954</name>
</gene>
<dbReference type="AlphaFoldDB" id="A0A8J6DXP4"/>
<feature type="region of interest" description="Disordered" evidence="1">
    <location>
        <begin position="268"/>
        <end position="443"/>
    </location>
</feature>
<dbReference type="InterPro" id="IPR011990">
    <property type="entry name" value="TPR-like_helical_dom_sf"/>
</dbReference>
<feature type="compositionally biased region" description="Basic residues" evidence="1">
    <location>
        <begin position="313"/>
        <end position="323"/>
    </location>
</feature>
<dbReference type="Proteomes" id="UP000717585">
    <property type="component" value="Unassembled WGS sequence"/>
</dbReference>
<feature type="region of interest" description="Disordered" evidence="1">
    <location>
        <begin position="183"/>
        <end position="224"/>
    </location>
</feature>
<feature type="compositionally biased region" description="Low complexity" evidence="1">
    <location>
        <begin position="22"/>
        <end position="37"/>
    </location>
</feature>
<comment type="caution">
    <text evidence="2">The sequence shown here is derived from an EMBL/GenBank/DDBJ whole genome shotgun (WGS) entry which is preliminary data.</text>
</comment>
<protein>
    <submittedName>
        <fullName evidence="2">Uncharacterized protein</fullName>
    </submittedName>
</protein>
<dbReference type="SUPFAM" id="SSF48452">
    <property type="entry name" value="TPR-like"/>
    <property type="match status" value="1"/>
</dbReference>
<sequence>MYPGPHRIQRSQMQHPIRQSTARPVAPARARSPGPARQSVSANSNKETIVQSIRQITQAFVAQDLQNAVALVSKMALLTMRTRTPADLLLLRASAFYLMKRYESCLIDCDLVIKEQPTNVFALKLHADCLISLGLPQGALPFLLRITDNKTPPVPETVETDTTILLRCLALILGWAVTSRTGLRPPAARGSTSRPGTRQGMRPRSGPGHGRDDSGGELLDVPDDSDSLLTLSDTLLDGMAVDITGSAAYKIKQIQDALEAGFESDFASDATGEGSSLGDDSPRNLGDVTPASAARRAPFGSTEGTARPNTGTRKVKRRARTAPRKNEFVGASEIRRANKQAARLKSARHADRAEREAGWRHTVEGMNLDGPESRLNYSYGYGQTPSHDMGDDPPMRSQSQMGRPRSRSRASASVRSRSVLGTRRKSVSRGGRARTPETQTAVSHNQPISVIYGSRLAPEDDCPMVEAGAKGPKAWDIKDSSIVGQETARLVSPPVRAPAVPRELGPDAEATPTPSRNKTPPRPLTRVDQPGCETPPASGNAPVPRLRPTVRAHSAPHKRPVSAQTALAIHKKVAEWVSGKNTANDGSVTSLRAAVRSVTPPPVDPNPITPYRRAVRSEVTAMVEAKEAIKSQRPPSAGAMGRPMSGARFTAVQAIKAGKKQRRPKSVGARPRSRLRMSDVNVGFDDDIM</sequence>
<feature type="compositionally biased region" description="Polar residues" evidence="1">
    <location>
        <begin position="10"/>
        <end position="21"/>
    </location>
</feature>
<dbReference type="Gene3D" id="1.25.40.10">
    <property type="entry name" value="Tetratricopeptide repeat domain"/>
    <property type="match status" value="1"/>
</dbReference>
<feature type="compositionally biased region" description="Polar residues" evidence="1">
    <location>
        <begin position="302"/>
        <end position="312"/>
    </location>
</feature>
<feature type="compositionally biased region" description="Low complexity" evidence="1">
    <location>
        <begin position="488"/>
        <end position="502"/>
    </location>
</feature>
<proteinExistence type="predicted"/>
<evidence type="ECO:0000313" key="2">
    <source>
        <dbReference type="EMBL" id="KAG9390714.1"/>
    </source>
</evidence>
<keyword evidence="3" id="KW-1185">Reference proteome</keyword>
<feature type="compositionally biased region" description="Basic and acidic residues" evidence="1">
    <location>
        <begin position="348"/>
        <end position="363"/>
    </location>
</feature>